<organism evidence="2 3">
    <name type="scientific">Staphylococcus gallinarum</name>
    <dbReference type="NCBI Taxonomy" id="1293"/>
    <lineage>
        <taxon>Bacteria</taxon>
        <taxon>Bacillati</taxon>
        <taxon>Bacillota</taxon>
        <taxon>Bacilli</taxon>
        <taxon>Bacillales</taxon>
        <taxon>Staphylococcaceae</taxon>
        <taxon>Staphylococcus</taxon>
    </lineage>
</organism>
<dbReference type="InterPro" id="IPR004919">
    <property type="entry name" value="GmrSD_N"/>
</dbReference>
<dbReference type="RefSeq" id="WP_142923958.1">
    <property type="nucleotide sequence ID" value="NZ_QYJN01000264.1"/>
</dbReference>
<feature type="non-terminal residue" evidence="2">
    <location>
        <position position="1"/>
    </location>
</feature>
<dbReference type="Proteomes" id="UP000265541">
    <property type="component" value="Unassembled WGS sequence"/>
</dbReference>
<dbReference type="Pfam" id="PF03235">
    <property type="entry name" value="GmrSD_N"/>
    <property type="match status" value="1"/>
</dbReference>
<evidence type="ECO:0000259" key="1">
    <source>
        <dbReference type="Pfam" id="PF03235"/>
    </source>
</evidence>
<accession>A0A3A0UVV9</accession>
<feature type="domain" description="GmrSD restriction endonucleases N-terminal" evidence="1">
    <location>
        <begin position="1"/>
        <end position="173"/>
    </location>
</feature>
<dbReference type="PANTHER" id="PTHR35149:SF1">
    <property type="entry name" value="DUF5655 DOMAIN-CONTAINING PROTEIN"/>
    <property type="match status" value="1"/>
</dbReference>
<reference evidence="2 3" key="1">
    <citation type="journal article" date="2016" name="Front. Microbiol.">
        <title>Comprehensive Phylogenetic Analysis of Bovine Non-aureus Staphylococci Species Based on Whole-Genome Sequencing.</title>
        <authorList>
            <person name="Naushad S."/>
            <person name="Barkema H.W."/>
            <person name="Luby C."/>
            <person name="Condas L.A."/>
            <person name="Nobrega D.B."/>
            <person name="Carson D.A."/>
            <person name="De Buck J."/>
        </authorList>
    </citation>
    <scope>NUCLEOTIDE SEQUENCE [LARGE SCALE GENOMIC DNA]</scope>
    <source>
        <strain evidence="2 3">SNUC 4781</strain>
    </source>
</reference>
<comment type="caution">
    <text evidence="2">The sequence shown here is derived from an EMBL/GenBank/DDBJ whole genome shotgun (WGS) entry which is preliminary data.</text>
</comment>
<evidence type="ECO:0000313" key="2">
    <source>
        <dbReference type="EMBL" id="RIP23778.1"/>
    </source>
</evidence>
<gene>
    <name evidence="2" type="ORF">BUZ14_15235</name>
</gene>
<sequence>YYVGNLLIYTDDNENHIIDGQQRLTTLSLFLLGVFENLLKFEKKLDDTNKRLEVSEQMSDIRRYLLIDRKDVRLKLLDNDKNVWKNITLILNNEEPGGWKKYTLFKRYDYIRSHLIGQIDNLEELLEFQNKLSNVVLLEIAVPDLNDSYQVFASLNSKGLPLTPLDLLKNIYLSKGGEIEKCHELKSLFEKEDEIDDIKLRQFILNNYDGLENYDNAQSLTKGKIVKKYEKIFNEKKADYI</sequence>
<dbReference type="AlphaFoldDB" id="A0A3A0UVV9"/>
<evidence type="ECO:0000313" key="3">
    <source>
        <dbReference type="Proteomes" id="UP000265541"/>
    </source>
</evidence>
<dbReference type="OrthoDB" id="9798761at2"/>
<feature type="non-terminal residue" evidence="2">
    <location>
        <position position="241"/>
    </location>
</feature>
<proteinExistence type="predicted"/>
<dbReference type="EMBL" id="QYJN01000264">
    <property type="protein sequence ID" value="RIP23778.1"/>
    <property type="molecule type" value="Genomic_DNA"/>
</dbReference>
<protein>
    <submittedName>
        <fullName evidence="2">DUF262 domain-containing protein</fullName>
    </submittedName>
</protein>
<dbReference type="PANTHER" id="PTHR35149">
    <property type="entry name" value="SLL5132 PROTEIN"/>
    <property type="match status" value="1"/>
</dbReference>
<name>A0A3A0UVV9_STAGA</name>